<feature type="chain" id="PRO_5038355737" description="S-layer protein C-terminal domain-containing protein" evidence="2">
    <location>
        <begin position="29"/>
        <end position="253"/>
    </location>
</feature>
<proteinExistence type="predicted"/>
<comment type="caution">
    <text evidence="4">The sequence shown here is derived from an EMBL/GenBank/DDBJ whole genome shotgun (WGS) entry which is preliminary data.</text>
</comment>
<accession>A0A0R2MWW8</accession>
<keyword evidence="2" id="KW-0732">Signal</keyword>
<dbReference type="RefSeq" id="WP_056992443.1">
    <property type="nucleotide sequence ID" value="NZ_JQCE01000006.1"/>
</dbReference>
<reference evidence="4 5" key="1">
    <citation type="journal article" date="2015" name="Genome Announc.">
        <title>Expanding the biotechnology potential of lactobacilli through comparative genomics of 213 strains and associated genera.</title>
        <authorList>
            <person name="Sun Z."/>
            <person name="Harris H.M."/>
            <person name="McCann A."/>
            <person name="Guo C."/>
            <person name="Argimon S."/>
            <person name="Zhang W."/>
            <person name="Yang X."/>
            <person name="Jeffery I.B."/>
            <person name="Cooney J.C."/>
            <person name="Kagawa T.F."/>
            <person name="Liu W."/>
            <person name="Song Y."/>
            <person name="Salvetti E."/>
            <person name="Wrobel A."/>
            <person name="Rasinkangas P."/>
            <person name="Parkhill J."/>
            <person name="Rea M.C."/>
            <person name="O'Sullivan O."/>
            <person name="Ritari J."/>
            <person name="Douillard F.P."/>
            <person name="Paul Ross R."/>
            <person name="Yang R."/>
            <person name="Briner A.E."/>
            <person name="Felis G.E."/>
            <person name="de Vos W.M."/>
            <person name="Barrangou R."/>
            <person name="Klaenhammer T.R."/>
            <person name="Caufield P.W."/>
            <person name="Cui Y."/>
            <person name="Zhang H."/>
            <person name="O'Toole P.W."/>
        </authorList>
    </citation>
    <scope>NUCLEOTIDE SEQUENCE [LARGE SCALE GENOMIC DNA]</scope>
    <source>
        <strain evidence="4 5">DSM 24301</strain>
    </source>
</reference>
<dbReference type="Proteomes" id="UP000050969">
    <property type="component" value="Unassembled WGS sequence"/>
</dbReference>
<evidence type="ECO:0000256" key="2">
    <source>
        <dbReference type="SAM" id="SignalP"/>
    </source>
</evidence>
<keyword evidence="5" id="KW-1185">Reference proteome</keyword>
<dbReference type="InterPro" id="IPR024968">
    <property type="entry name" value="SlpA_C_lactobacillus"/>
</dbReference>
<dbReference type="AlphaFoldDB" id="A0A0R2MWW8"/>
<evidence type="ECO:0000313" key="5">
    <source>
        <dbReference type="Proteomes" id="UP000050969"/>
    </source>
</evidence>
<evidence type="ECO:0000313" key="4">
    <source>
        <dbReference type="EMBL" id="KRO18021.1"/>
    </source>
</evidence>
<dbReference type="EMBL" id="JQCE01000006">
    <property type="protein sequence ID" value="KRO18021.1"/>
    <property type="molecule type" value="Genomic_DNA"/>
</dbReference>
<dbReference type="Pfam" id="PF03217">
    <property type="entry name" value="SlpA"/>
    <property type="match status" value="2"/>
</dbReference>
<feature type="compositionally biased region" description="Low complexity" evidence="1">
    <location>
        <begin position="182"/>
        <end position="195"/>
    </location>
</feature>
<feature type="region of interest" description="Disordered" evidence="1">
    <location>
        <begin position="182"/>
        <end position="204"/>
    </location>
</feature>
<dbReference type="STRING" id="1293598.IV56_GL001817"/>
<protein>
    <recommendedName>
        <fullName evidence="3">S-layer protein C-terminal domain-containing protein</fullName>
    </recommendedName>
</protein>
<evidence type="ECO:0000256" key="1">
    <source>
        <dbReference type="SAM" id="MobiDB-lite"/>
    </source>
</evidence>
<organism evidence="4 5">
    <name type="scientific">Lacticaseibacillus saniviri JCM 17471 = DSM 24301</name>
    <dbReference type="NCBI Taxonomy" id="1293598"/>
    <lineage>
        <taxon>Bacteria</taxon>
        <taxon>Bacillati</taxon>
        <taxon>Bacillota</taxon>
        <taxon>Bacilli</taxon>
        <taxon>Lactobacillales</taxon>
        <taxon>Lactobacillaceae</taxon>
        <taxon>Lacticaseibacillus</taxon>
    </lineage>
</organism>
<sequence length="253" mass="27105">MTLNKRFAKWVLALGLGLGLAVGGQSVAQQVGAASGVITIHYVPGYGVALWNSPNTGRQAIKGRILKDGTKWKFSQIKQVNGKTWYQLGTNQWVEGTYAKTGNAAPAITAKKGTLHITYKPGYGVLVRTQPNGAAVKPAKYLMNGTSWQYTATSVAAGKTWYRVGTNQWIEGTYVQMGLAPKPSAPKAPAASHPATNLSGYTNTQGASSIIGDRSSMIFHLPRQRNYRVSNANVVRFSSAASAIAAGYRQSKR</sequence>
<dbReference type="InterPro" id="IPR035451">
    <property type="entry name" value="Ada-like_dom_sf"/>
</dbReference>
<gene>
    <name evidence="4" type="ORF">IV56_GL001817</name>
</gene>
<feature type="domain" description="S-layer protein C-terminal" evidence="3">
    <location>
        <begin position="132"/>
        <end position="170"/>
    </location>
</feature>
<dbReference type="SUPFAM" id="SSF57884">
    <property type="entry name" value="Ada DNA repair protein, N-terminal domain (N-Ada 10)"/>
    <property type="match status" value="1"/>
</dbReference>
<feature type="domain" description="S-layer protein C-terminal" evidence="3">
    <location>
        <begin position="64"/>
        <end position="94"/>
    </location>
</feature>
<feature type="signal peptide" evidence="2">
    <location>
        <begin position="1"/>
        <end position="28"/>
    </location>
</feature>
<dbReference type="PATRIC" id="fig|1293598.4.peg.1891"/>
<name>A0A0R2MWW8_9LACO</name>
<dbReference type="Gene3D" id="3.40.10.10">
    <property type="entry name" value="DNA Methylphosphotriester Repair Domain"/>
    <property type="match status" value="1"/>
</dbReference>
<evidence type="ECO:0000259" key="3">
    <source>
        <dbReference type="Pfam" id="PF03217"/>
    </source>
</evidence>